<dbReference type="AlphaFoldDB" id="A0A1B6CU21"/>
<feature type="repeat" description="CSPG" evidence="4">
    <location>
        <begin position="351"/>
        <end position="444"/>
    </location>
</feature>
<gene>
    <name evidence="5" type="ORF">g.32287</name>
</gene>
<feature type="repeat" description="CSPG" evidence="4">
    <location>
        <begin position="1"/>
        <end position="97"/>
    </location>
</feature>
<keyword evidence="3" id="KW-0325">Glycoprotein</keyword>
<dbReference type="InterPro" id="IPR039005">
    <property type="entry name" value="CSPG_rpt"/>
</dbReference>
<dbReference type="Pfam" id="PF16184">
    <property type="entry name" value="Cadherin_3"/>
    <property type="match status" value="8"/>
</dbReference>
<feature type="non-terminal residue" evidence="5">
    <location>
        <position position="996"/>
    </location>
</feature>
<evidence type="ECO:0000256" key="3">
    <source>
        <dbReference type="ARBA" id="ARBA00023180"/>
    </source>
</evidence>
<reference evidence="5" key="1">
    <citation type="submission" date="2015-12" db="EMBL/GenBank/DDBJ databases">
        <title>De novo transcriptome assembly of four potential Pierce s Disease insect vectors from Arizona vineyards.</title>
        <authorList>
            <person name="Tassone E.E."/>
        </authorList>
    </citation>
    <scope>NUCLEOTIDE SEQUENCE</scope>
</reference>
<protein>
    <recommendedName>
        <fullName evidence="6">Chondroitin sulfate proteoglycan 4</fullName>
    </recommendedName>
</protein>
<evidence type="ECO:0000256" key="2">
    <source>
        <dbReference type="ARBA" id="ARBA00022737"/>
    </source>
</evidence>
<dbReference type="PANTHER" id="PTHR45739">
    <property type="entry name" value="MATRIX PROTEIN, PUTATIVE-RELATED"/>
    <property type="match status" value="1"/>
</dbReference>
<keyword evidence="2" id="KW-0677">Repeat</keyword>
<feature type="repeat" description="CSPG" evidence="4">
    <location>
        <begin position="691"/>
        <end position="789"/>
    </location>
</feature>
<organism evidence="5">
    <name type="scientific">Clastoptera arizonana</name>
    <name type="common">Arizona spittle bug</name>
    <dbReference type="NCBI Taxonomy" id="38151"/>
    <lineage>
        <taxon>Eukaryota</taxon>
        <taxon>Metazoa</taxon>
        <taxon>Ecdysozoa</taxon>
        <taxon>Arthropoda</taxon>
        <taxon>Hexapoda</taxon>
        <taxon>Insecta</taxon>
        <taxon>Pterygota</taxon>
        <taxon>Neoptera</taxon>
        <taxon>Paraneoptera</taxon>
        <taxon>Hemiptera</taxon>
        <taxon>Auchenorrhyncha</taxon>
        <taxon>Cercopoidea</taxon>
        <taxon>Clastopteridae</taxon>
        <taxon>Clastoptera</taxon>
    </lineage>
</organism>
<evidence type="ECO:0000256" key="4">
    <source>
        <dbReference type="PROSITE-ProRule" id="PRU01201"/>
    </source>
</evidence>
<evidence type="ECO:0008006" key="6">
    <source>
        <dbReference type="Google" id="ProtNLM"/>
    </source>
</evidence>
<evidence type="ECO:0000313" key="5">
    <source>
        <dbReference type="EMBL" id="JAS16996.1"/>
    </source>
</evidence>
<dbReference type="PANTHER" id="PTHR45739:SF12">
    <property type="entry name" value="CHONDROITIN SULFATE PROTEOGLYCAN 4-LIKE ISOFORM X2"/>
    <property type="match status" value="1"/>
</dbReference>
<evidence type="ECO:0000256" key="1">
    <source>
        <dbReference type="ARBA" id="ARBA00022729"/>
    </source>
</evidence>
<feature type="repeat" description="CSPG" evidence="4">
    <location>
        <begin position="577"/>
        <end position="669"/>
    </location>
</feature>
<proteinExistence type="predicted"/>
<feature type="repeat" description="CSPG" evidence="4">
    <location>
        <begin position="920"/>
        <end position="996"/>
    </location>
</feature>
<dbReference type="EMBL" id="GEDC01020302">
    <property type="protein sequence ID" value="JAS16996.1"/>
    <property type="molecule type" value="Transcribed_RNA"/>
</dbReference>
<dbReference type="GO" id="GO:0009653">
    <property type="term" value="P:anatomical structure morphogenesis"/>
    <property type="evidence" value="ECO:0007669"/>
    <property type="project" value="TreeGrafter"/>
</dbReference>
<feature type="repeat" description="CSPG" evidence="4">
    <location>
        <begin position="468"/>
        <end position="561"/>
    </location>
</feature>
<keyword evidence="1" id="KW-0732">Signal</keyword>
<dbReference type="PROSITE" id="PS51854">
    <property type="entry name" value="CSPG"/>
    <property type="match status" value="7"/>
</dbReference>
<feature type="repeat" description="CSPG" evidence="4">
    <location>
        <begin position="114"/>
        <end position="212"/>
    </location>
</feature>
<dbReference type="InterPro" id="IPR051561">
    <property type="entry name" value="FRAS1_ECM"/>
</dbReference>
<accession>A0A1B6CU21</accession>
<sequence>MYFFVQSQSWINFVKGTRKKLSRDLLNATDADNSPDTLIYSILEGSSGSEGGHLERNSVVGEAISSFSQAEVDEGLIVYSHTSQVGNTKLALQVSDGIETSAVAFLRVSVYPLIIRPDINTGAVLTYNSWVKISPANLSFTTNADDPTLQIQYHIVSPPHYGWIQRQRTIEEGEEAWQAVEYFSSQQVAMGQVRYVHTQETPSQDTFKFKVSARDVSTVPVYDFRLTFIEIHLLKVKHETLYLDCVNEAVITEKDLLYTTTPLSVDLVNLSYEIVGITRYGTVLLENNIVNIGDSFTQLDVNEGRVKYKLNKTAYSTIRDGLTFRVSAPQCPALAAATLQFVHSPPTQLTEKVKLINNKLQVMEGGTRVITSSGLEVSVSGISGLVYELIQTPSNGWLDLVNFDNSVIQNNITKFTADELRQHKVRYTHDDSETLFDFFKFVTISTEEEDFLLVGQFDIIVNLTNDHPPIRSIDRVFRVVRNGERLLTGSILHYVDADVDCTPSDIMYTTSGISSHGIYSAQSPSTPLFQFTQEDLNNNRVLYRHEGDEAETRVDFLVSDGIHHAEGKLEISASSPYIEIVNNTRLIVRQGGTAIITKANLFADTNVNLARQQIKFEIRNGPSQGLIELNGEVDPVKLFTQEDILANRLLYRHNGDVTSVQDHFELRVFVEKASTGAEFNVRVFPAGYWDPLVVTNNQTFHVEESTSITLNSKFLQVKQAHVPPSDITYLIVIPPSYGYLELEQSNPTLDDVKEERITSFDQATIDAGKLHYVQATANQTKDKMVVDVTNGITWLRGLVVSFLVVPERLYIGGGELRCEEGGNVTLPGSFLPPLTEYYIGRLTEYRLQTAPQHGNFIVISSPLRSLSRWSPQQMQSGLILYVHNGSESTEDEFIVIAKAEEKESIPAKVRIIIVPINDEFPVIVNNTGLTLWQGGLHVITSSHLGAIDKDTSEEHIRYAIVSATAGHIAIVTSPDIPIDKFTQSQINKQQIIFVHS</sequence>
<name>A0A1B6CU21_9HEMI</name>